<evidence type="ECO:0000313" key="4">
    <source>
        <dbReference type="Proteomes" id="UP000323653"/>
    </source>
</evidence>
<accession>A0A5C0VEC7</accession>
<dbReference type="InterPro" id="IPR046450">
    <property type="entry name" value="PA_dom_sf"/>
</dbReference>
<dbReference type="RefSeq" id="WP_149074102.1">
    <property type="nucleotide sequence ID" value="NZ_CP043329.1"/>
</dbReference>
<evidence type="ECO:0000259" key="2">
    <source>
        <dbReference type="Pfam" id="PF04389"/>
    </source>
</evidence>
<dbReference type="Pfam" id="PF04389">
    <property type="entry name" value="Peptidase_M28"/>
    <property type="match status" value="1"/>
</dbReference>
<dbReference type="SUPFAM" id="SSF53187">
    <property type="entry name" value="Zn-dependent exopeptidases"/>
    <property type="match status" value="1"/>
</dbReference>
<feature type="domain" description="Peptidase M28" evidence="2">
    <location>
        <begin position="285"/>
        <end position="501"/>
    </location>
</feature>
<dbReference type="KEGG" id="pej:FYC62_04640"/>
<dbReference type="PANTHER" id="PTHR12147:SF26">
    <property type="entry name" value="PEPTIDASE M28 DOMAIN-CONTAINING PROTEIN"/>
    <property type="match status" value="1"/>
</dbReference>
<dbReference type="SUPFAM" id="SSF52025">
    <property type="entry name" value="PA domain"/>
    <property type="match status" value="1"/>
</dbReference>
<dbReference type="InterPro" id="IPR007484">
    <property type="entry name" value="Peptidase_M28"/>
</dbReference>
<keyword evidence="1" id="KW-0732">Signal</keyword>
<gene>
    <name evidence="3" type="ORF">FYC62_04640</name>
</gene>
<dbReference type="AlphaFoldDB" id="A0A5C0VEC7"/>
<dbReference type="Gene3D" id="3.40.630.10">
    <property type="entry name" value="Zn peptidases"/>
    <property type="match status" value="2"/>
</dbReference>
<dbReference type="Proteomes" id="UP000323653">
    <property type="component" value="Chromosome"/>
</dbReference>
<dbReference type="InterPro" id="IPR045175">
    <property type="entry name" value="M28_fam"/>
</dbReference>
<dbReference type="PANTHER" id="PTHR12147">
    <property type="entry name" value="METALLOPEPTIDASE M28 FAMILY MEMBER"/>
    <property type="match status" value="1"/>
</dbReference>
<reference evidence="3 4" key="1">
    <citation type="submission" date="2019-08" db="EMBL/GenBank/DDBJ databases">
        <title>Pedobacter sp. nov., isolated from Han river, South Korea.</title>
        <authorList>
            <person name="Lee D.-H."/>
            <person name="Kim Y.-S."/>
            <person name="Hwang E.-M."/>
            <person name="Le Tran T.C."/>
            <person name="Cha C.-J."/>
        </authorList>
    </citation>
    <scope>NUCLEOTIDE SEQUENCE [LARGE SCALE GENOMIC DNA]</scope>
    <source>
        <strain evidence="3 4">CJ43</strain>
    </source>
</reference>
<evidence type="ECO:0000256" key="1">
    <source>
        <dbReference type="SAM" id="SignalP"/>
    </source>
</evidence>
<feature type="signal peptide" evidence="1">
    <location>
        <begin position="1"/>
        <end position="19"/>
    </location>
</feature>
<organism evidence="3 4">
    <name type="scientific">Pedobacter aquae</name>
    <dbReference type="NCBI Taxonomy" id="2605747"/>
    <lineage>
        <taxon>Bacteria</taxon>
        <taxon>Pseudomonadati</taxon>
        <taxon>Bacteroidota</taxon>
        <taxon>Sphingobacteriia</taxon>
        <taxon>Sphingobacteriales</taxon>
        <taxon>Sphingobacteriaceae</taxon>
        <taxon>Pedobacter</taxon>
    </lineage>
</organism>
<keyword evidence="4" id="KW-1185">Reference proteome</keyword>
<evidence type="ECO:0000313" key="3">
    <source>
        <dbReference type="EMBL" id="QEK51038.1"/>
    </source>
</evidence>
<sequence length="525" mass="58282">MKRIFLTAAIMGVSSIIFAQDQTPVKYAQSITVADATKKLSVLAADDFAGRETGDLGAQKAADYIKNHFKSLGLKAPVNGDYFQKLDLREQYLSKTNVIANGEALEFFKDFYMSGVSQAKLQKTFKNFVFVGYGIASEKYDDLSNLNLEGKVAIILPGEPSKDGKSLITANGNYSDWTSNRTKKIDALKAKKPQAIIIVSDQVNRMSQNGTNKNRPALILGDAKSNTPIIYLTKAALSKLMSGTKKDLATETNQILNGLKPASFTFNGNLDVDVELTIKPLEAHNVLGFLEGTDEKLKKEVVVITAHYDHIGVADDGDVYNGADDDASGTTGVMELAEAFVQAKKEGKGPKRSILFMTVVGEEKGLLGSEWYSRNPVFPLANTITNLNIDMIGRVGDIYKSNPDSANYIFVIGSDKLSTTLKEISEKANKTYAKMVLDYRYDDPADPNRFYYRSDHYNFAKHNIPVIFYFNGTHEDYHKKTDEIGKINFPLLVKRAQLVFYTAWDLVNRAERPAVDRQNDMPSNR</sequence>
<dbReference type="EMBL" id="CP043329">
    <property type="protein sequence ID" value="QEK51038.1"/>
    <property type="molecule type" value="Genomic_DNA"/>
</dbReference>
<feature type="chain" id="PRO_5022912930" evidence="1">
    <location>
        <begin position="20"/>
        <end position="525"/>
    </location>
</feature>
<proteinExistence type="predicted"/>
<dbReference type="GO" id="GO:0008235">
    <property type="term" value="F:metalloexopeptidase activity"/>
    <property type="evidence" value="ECO:0007669"/>
    <property type="project" value="InterPro"/>
</dbReference>
<protein>
    <submittedName>
        <fullName evidence="3">M28 family peptidase</fullName>
    </submittedName>
</protein>
<dbReference type="GO" id="GO:0006508">
    <property type="term" value="P:proteolysis"/>
    <property type="evidence" value="ECO:0007669"/>
    <property type="project" value="InterPro"/>
</dbReference>
<name>A0A5C0VEC7_9SPHI</name>